<comment type="pathway">
    <text evidence="9">Amine and polyamine biosynthesis; S-adenosylmethioninamine biosynthesis; S-adenosylmethioninamine from S-adenosyl-L-methionine: step 1/1.</text>
</comment>
<dbReference type="Gene3D" id="3.60.90.10">
    <property type="entry name" value="S-adenosylmethionine decarboxylase"/>
    <property type="match status" value="1"/>
</dbReference>
<evidence type="ECO:0000256" key="4">
    <source>
        <dbReference type="ARBA" id="ARBA00023115"/>
    </source>
</evidence>
<dbReference type="NCBIfam" id="TIGR03330">
    <property type="entry name" value="SAM_DCase_Bsu"/>
    <property type="match status" value="1"/>
</dbReference>
<dbReference type="InterPro" id="IPR016067">
    <property type="entry name" value="S-AdoMet_deCO2ase_core"/>
</dbReference>
<dbReference type="GO" id="GO:0004014">
    <property type="term" value="F:adenosylmethionine decarboxylase activity"/>
    <property type="evidence" value="ECO:0007669"/>
    <property type="project" value="UniProtKB-UniRule"/>
</dbReference>
<name>A0A3Q9FNB7_9BACT</name>
<feature type="modified residue" description="Pyruvic acid (Ser); by autocatalysis" evidence="9">
    <location>
        <position position="70"/>
    </location>
</feature>
<dbReference type="GO" id="GO:0005829">
    <property type="term" value="C:cytosol"/>
    <property type="evidence" value="ECO:0007669"/>
    <property type="project" value="TreeGrafter"/>
</dbReference>
<keyword evidence="8 9" id="KW-0670">Pyruvate</keyword>
<evidence type="ECO:0000256" key="2">
    <source>
        <dbReference type="ARBA" id="ARBA00022813"/>
    </source>
</evidence>
<comment type="PTM">
    <text evidence="9">Is synthesized initially as an inactive proenzyme. Formation of the active enzyme involves a self-maturation process in which the active site pyruvoyl group is generated from an internal serine residue via an autocatalytic post-translational modification. Two non-identical subunits are generated from the proenzyme in this reaction, and the pyruvate is formed at the N-terminus of the alpha chain, which is derived from the carboxyl end of the proenzyme. The post-translation cleavage follows an unusual pathway, termed non-hydrolytic serinolysis, in which the side chain hydroxyl group of the serine supplies its oxygen atom to form the C-terminus of the beta chain, while the remainder of the serine residue undergoes an oxidative deamination to produce ammonia and the pyruvoyl group blocking the N-terminus of the alpha chain.</text>
</comment>
<feature type="active site" description="Proton acceptor; for processing activity" evidence="9">
    <location>
        <position position="75"/>
    </location>
</feature>
<dbReference type="UniPathway" id="UPA00331">
    <property type="reaction ID" value="UER00451"/>
</dbReference>
<keyword evidence="11" id="KW-1185">Reference proteome</keyword>
<evidence type="ECO:0000256" key="1">
    <source>
        <dbReference type="ARBA" id="ARBA00022793"/>
    </source>
</evidence>
<dbReference type="SUPFAM" id="SSF56276">
    <property type="entry name" value="S-adenosylmethionine decarboxylase"/>
    <property type="match status" value="1"/>
</dbReference>
<evidence type="ECO:0000313" key="11">
    <source>
        <dbReference type="Proteomes" id="UP000267268"/>
    </source>
</evidence>
<dbReference type="AlphaFoldDB" id="A0A3Q9FNB7"/>
<reference evidence="10 11" key="1">
    <citation type="submission" date="2018-12" db="EMBL/GenBank/DDBJ databases">
        <title>Flammeovirga pectinis sp. nov., isolated from the gut of the Korean scallop, Patinopecten yessoensis.</title>
        <authorList>
            <person name="Bae J.-W."/>
            <person name="Jeong Y.-S."/>
            <person name="Kang W."/>
        </authorList>
    </citation>
    <scope>NUCLEOTIDE SEQUENCE [LARGE SCALE GENOMIC DNA]</scope>
    <source>
        <strain evidence="10 11">L12M1</strain>
    </source>
</reference>
<sequence length="138" mass="15476">MSFYKGEEIFLGKQLLGELYSCNHVALNNPEDVKVLMEEAAVKANATIVQSVFHHFSPHGVSGVVVIQESHFAIHTWPEHNFVSVDFYTCGSTAFPEKAMDYLVEVLQPASYDLKEVNRGDLHKIEEIADHTANKSLK</sequence>
<dbReference type="Pfam" id="PF02675">
    <property type="entry name" value="AdoMet_dc"/>
    <property type="match status" value="1"/>
</dbReference>
<dbReference type="OrthoDB" id="9793120at2"/>
<comment type="function">
    <text evidence="9">Catalyzes the decarboxylation of S-adenosylmethionine to S-adenosylmethioninamine (dcAdoMet), the propylamine donor required for the synthesis of the polyamines spermine and spermidine from the diamine putrescine.</text>
</comment>
<dbReference type="PANTHER" id="PTHR33866:SF2">
    <property type="entry name" value="S-ADENOSYLMETHIONINE DECARBOXYLASE PROENZYME"/>
    <property type="match status" value="1"/>
</dbReference>
<evidence type="ECO:0000256" key="8">
    <source>
        <dbReference type="ARBA" id="ARBA00023317"/>
    </source>
</evidence>
<evidence type="ECO:0000256" key="3">
    <source>
        <dbReference type="ARBA" id="ARBA00023066"/>
    </source>
</evidence>
<keyword evidence="3 9" id="KW-0745">Spermidine biosynthesis</keyword>
<dbReference type="GO" id="GO:0008295">
    <property type="term" value="P:spermidine biosynthetic process"/>
    <property type="evidence" value="ECO:0007669"/>
    <property type="project" value="UniProtKB-UniRule"/>
</dbReference>
<dbReference type="KEGG" id="fll:EI427_05000"/>
<dbReference type="InterPro" id="IPR003826">
    <property type="entry name" value="AdoMetDC_fam_prok"/>
</dbReference>
<feature type="chain" id="PRO_5023223918" description="S-adenosylmethionine decarboxylase beta chain" evidence="9">
    <location>
        <begin position="1"/>
        <end position="69"/>
    </location>
</feature>
<comment type="subunit">
    <text evidence="9">Heterotetramer of two alpha and two beta chains arranged as a dimer of alpha/beta heterodimers.</text>
</comment>
<comment type="cofactor">
    <cofactor evidence="9">
        <name>pyruvate</name>
        <dbReference type="ChEBI" id="CHEBI:15361"/>
    </cofactor>
    <text evidence="9">Binds 1 pyruvoyl group covalently per subunit.</text>
</comment>
<evidence type="ECO:0000256" key="9">
    <source>
        <dbReference type="HAMAP-Rule" id="MF_00464"/>
    </source>
</evidence>
<keyword evidence="7 9" id="KW-0704">Schiff base</keyword>
<protein>
    <recommendedName>
        <fullName evidence="9">S-adenosylmethionine decarboxylase proenzyme</fullName>
        <shortName evidence="9">AdoMetDC</shortName>
        <shortName evidence="9">SAMDC</shortName>
        <ecNumber evidence="9">4.1.1.50</ecNumber>
    </recommendedName>
    <component>
        <recommendedName>
            <fullName evidence="9">S-adenosylmethionine decarboxylase beta chain</fullName>
        </recommendedName>
    </component>
    <component>
        <recommendedName>
            <fullName evidence="9">S-adenosylmethionine decarboxylase alpha chain</fullName>
        </recommendedName>
    </component>
</protein>
<dbReference type="RefSeq" id="WP_126612267.1">
    <property type="nucleotide sequence ID" value="NZ_CP034562.1"/>
</dbReference>
<feature type="active site" description="Schiff-base intermediate with substrate; via pyruvic acid" evidence="9">
    <location>
        <position position="70"/>
    </location>
</feature>
<dbReference type="Proteomes" id="UP000267268">
    <property type="component" value="Chromosome 1"/>
</dbReference>
<keyword evidence="2 9" id="KW-0068">Autocatalytic cleavage</keyword>
<evidence type="ECO:0000313" key="10">
    <source>
        <dbReference type="EMBL" id="AZQ61610.1"/>
    </source>
</evidence>
<keyword evidence="6 9" id="KW-0456">Lyase</keyword>
<keyword evidence="5 9" id="KW-0865">Zymogen</keyword>
<proteinExistence type="inferred from homology"/>
<feature type="active site" description="Proton donor; for catalytic activity" evidence="9">
    <location>
        <position position="90"/>
    </location>
</feature>
<organism evidence="10 11">
    <name type="scientific">Flammeovirga pectinis</name>
    <dbReference type="NCBI Taxonomy" id="2494373"/>
    <lineage>
        <taxon>Bacteria</taxon>
        <taxon>Pseudomonadati</taxon>
        <taxon>Bacteroidota</taxon>
        <taxon>Cytophagia</taxon>
        <taxon>Cytophagales</taxon>
        <taxon>Flammeovirgaceae</taxon>
        <taxon>Flammeovirga</taxon>
    </lineage>
</organism>
<gene>
    <name evidence="10" type="primary">speD</name>
    <name evidence="9" type="synonym">speH</name>
    <name evidence="10" type="ORF">EI427_05000</name>
</gene>
<evidence type="ECO:0000256" key="6">
    <source>
        <dbReference type="ARBA" id="ARBA00023239"/>
    </source>
</evidence>
<dbReference type="InterPro" id="IPR017716">
    <property type="entry name" value="S-AdoMet_deCOase_pro-enz"/>
</dbReference>
<keyword evidence="9" id="KW-0949">S-adenosyl-L-methionine</keyword>
<feature type="chain" id="PRO_5023223919" description="S-adenosylmethionine decarboxylase alpha chain" evidence="9">
    <location>
        <begin position="70"/>
        <end position="138"/>
    </location>
</feature>
<dbReference type="HAMAP" id="MF_00464">
    <property type="entry name" value="AdoMetDC_1"/>
    <property type="match status" value="1"/>
</dbReference>
<keyword evidence="4 9" id="KW-0620">Polyamine biosynthesis</keyword>
<accession>A0A3Q9FNB7</accession>
<dbReference type="PANTHER" id="PTHR33866">
    <property type="entry name" value="S-ADENOSYLMETHIONINE DECARBOXYLASE PROENZYME"/>
    <property type="match status" value="1"/>
</dbReference>
<dbReference type="EMBL" id="CP034562">
    <property type="protein sequence ID" value="AZQ61610.1"/>
    <property type="molecule type" value="Genomic_DNA"/>
</dbReference>
<comment type="similarity">
    <text evidence="9">Belongs to the prokaryotic AdoMetDC family. Type 1 subfamily.</text>
</comment>
<dbReference type="EC" id="4.1.1.50" evidence="9"/>
<comment type="catalytic activity">
    <reaction evidence="9">
        <text>S-adenosyl-L-methionine + H(+) = S-adenosyl 3-(methylsulfanyl)propylamine + CO2</text>
        <dbReference type="Rhea" id="RHEA:15981"/>
        <dbReference type="ChEBI" id="CHEBI:15378"/>
        <dbReference type="ChEBI" id="CHEBI:16526"/>
        <dbReference type="ChEBI" id="CHEBI:57443"/>
        <dbReference type="ChEBI" id="CHEBI:59789"/>
        <dbReference type="EC" id="4.1.1.50"/>
    </reaction>
</comment>
<evidence type="ECO:0000256" key="7">
    <source>
        <dbReference type="ARBA" id="ARBA00023270"/>
    </source>
</evidence>
<keyword evidence="1 9" id="KW-0210">Decarboxylase</keyword>
<feature type="site" description="Cleavage (non-hydrolytic); by autolysis" evidence="9">
    <location>
        <begin position="69"/>
        <end position="70"/>
    </location>
</feature>
<evidence type="ECO:0000256" key="5">
    <source>
        <dbReference type="ARBA" id="ARBA00023145"/>
    </source>
</evidence>